<comment type="similarity">
    <text evidence="2 12">Belongs to the SecG family.</text>
</comment>
<feature type="transmembrane region" description="Helical" evidence="12">
    <location>
        <begin position="57"/>
        <end position="77"/>
    </location>
</feature>
<dbReference type="RefSeq" id="WP_097930195.1">
    <property type="nucleotide sequence ID" value="NZ_OCTN01000004.1"/>
</dbReference>
<evidence type="ECO:0000256" key="6">
    <source>
        <dbReference type="ARBA" id="ARBA00022692"/>
    </source>
</evidence>
<evidence type="ECO:0000313" key="15">
    <source>
        <dbReference type="Proteomes" id="UP000220034"/>
    </source>
</evidence>
<evidence type="ECO:0000256" key="3">
    <source>
        <dbReference type="ARBA" id="ARBA00017876"/>
    </source>
</evidence>
<evidence type="ECO:0000256" key="11">
    <source>
        <dbReference type="ARBA" id="ARBA00025182"/>
    </source>
</evidence>
<evidence type="ECO:0000256" key="4">
    <source>
        <dbReference type="ARBA" id="ARBA00022448"/>
    </source>
</evidence>
<reference evidence="15" key="1">
    <citation type="submission" date="2017-09" db="EMBL/GenBank/DDBJ databases">
        <authorList>
            <person name="Varghese N."/>
            <person name="Submissions S."/>
        </authorList>
    </citation>
    <scope>NUCLEOTIDE SEQUENCE [LARGE SCALE GENOMIC DNA]</scope>
    <source>
        <strain evidence="15">C7</strain>
    </source>
</reference>
<dbReference type="GO" id="GO:0015450">
    <property type="term" value="F:protein-transporting ATPase activity"/>
    <property type="evidence" value="ECO:0007669"/>
    <property type="project" value="UniProtKB-UniRule"/>
</dbReference>
<evidence type="ECO:0000256" key="1">
    <source>
        <dbReference type="ARBA" id="ARBA00004651"/>
    </source>
</evidence>
<keyword evidence="9 12" id="KW-0811">Translocation</keyword>
<dbReference type="NCBIfam" id="TIGR00810">
    <property type="entry name" value="secG"/>
    <property type="match status" value="1"/>
</dbReference>
<feature type="region of interest" description="Disordered" evidence="13">
    <location>
        <begin position="102"/>
        <end position="125"/>
    </location>
</feature>
<evidence type="ECO:0000256" key="10">
    <source>
        <dbReference type="ARBA" id="ARBA00023136"/>
    </source>
</evidence>
<keyword evidence="4 12" id="KW-0813">Transport</keyword>
<dbReference type="Pfam" id="PF03840">
    <property type="entry name" value="SecG"/>
    <property type="match status" value="1"/>
</dbReference>
<name>A0A2C9CVV6_9RHOB</name>
<comment type="caution">
    <text evidence="12">Lacks conserved residue(s) required for the propagation of feature annotation.</text>
</comment>
<dbReference type="AlphaFoldDB" id="A0A2C9CVV6"/>
<dbReference type="Proteomes" id="UP000220034">
    <property type="component" value="Unassembled WGS sequence"/>
</dbReference>
<evidence type="ECO:0000256" key="9">
    <source>
        <dbReference type="ARBA" id="ARBA00023010"/>
    </source>
</evidence>
<evidence type="ECO:0000256" key="8">
    <source>
        <dbReference type="ARBA" id="ARBA00022989"/>
    </source>
</evidence>
<evidence type="ECO:0000256" key="12">
    <source>
        <dbReference type="RuleBase" id="RU365087"/>
    </source>
</evidence>
<dbReference type="PANTHER" id="PTHR34182">
    <property type="entry name" value="PROTEIN-EXPORT MEMBRANE PROTEIN SECG"/>
    <property type="match status" value="1"/>
</dbReference>
<accession>A0A2C9CVV6</accession>
<comment type="subcellular location">
    <subcellularLocation>
        <location evidence="1 12">Cell membrane</location>
        <topology evidence="1 12">Multi-pass membrane protein</topology>
    </subcellularLocation>
</comment>
<keyword evidence="15" id="KW-1185">Reference proteome</keyword>
<keyword evidence="6 12" id="KW-0812">Transmembrane</keyword>
<dbReference type="GO" id="GO:0065002">
    <property type="term" value="P:intracellular protein transmembrane transport"/>
    <property type="evidence" value="ECO:0007669"/>
    <property type="project" value="TreeGrafter"/>
</dbReference>
<dbReference type="EMBL" id="OCTN01000004">
    <property type="protein sequence ID" value="SOH94529.1"/>
    <property type="molecule type" value="Genomic_DNA"/>
</dbReference>
<dbReference type="GO" id="GO:0005886">
    <property type="term" value="C:plasma membrane"/>
    <property type="evidence" value="ECO:0007669"/>
    <property type="project" value="UniProtKB-SubCell"/>
</dbReference>
<keyword evidence="8 12" id="KW-1133">Transmembrane helix</keyword>
<evidence type="ECO:0000256" key="13">
    <source>
        <dbReference type="SAM" id="MobiDB-lite"/>
    </source>
</evidence>
<comment type="function">
    <text evidence="11 12">Involved in protein export. Participates in an early event of protein translocation.</text>
</comment>
<dbReference type="PANTHER" id="PTHR34182:SF1">
    <property type="entry name" value="PROTEIN-EXPORT MEMBRANE PROTEIN SECG"/>
    <property type="match status" value="1"/>
</dbReference>
<keyword evidence="7 12" id="KW-0653">Protein transport</keyword>
<evidence type="ECO:0000256" key="5">
    <source>
        <dbReference type="ARBA" id="ARBA00022475"/>
    </source>
</evidence>
<dbReference type="PRINTS" id="PR01651">
    <property type="entry name" value="SECGEXPORT"/>
</dbReference>
<dbReference type="InterPro" id="IPR004692">
    <property type="entry name" value="SecG"/>
</dbReference>
<dbReference type="GO" id="GO:0009306">
    <property type="term" value="P:protein secretion"/>
    <property type="evidence" value="ECO:0007669"/>
    <property type="project" value="UniProtKB-UniRule"/>
</dbReference>
<protein>
    <recommendedName>
        <fullName evidence="3 12">Protein-export membrane protein SecG</fullName>
    </recommendedName>
</protein>
<gene>
    <name evidence="14" type="ORF">SAMN06273572_104228</name>
</gene>
<keyword evidence="5 12" id="KW-1003">Cell membrane</keyword>
<organism evidence="14 15">
    <name type="scientific">Pontivivens marinum</name>
    <dbReference type="NCBI Taxonomy" id="1690039"/>
    <lineage>
        <taxon>Bacteria</taxon>
        <taxon>Pseudomonadati</taxon>
        <taxon>Pseudomonadota</taxon>
        <taxon>Alphaproteobacteria</taxon>
        <taxon>Rhodobacterales</taxon>
        <taxon>Paracoccaceae</taxon>
        <taxon>Pontivivens</taxon>
    </lineage>
</organism>
<keyword evidence="10 12" id="KW-0472">Membrane</keyword>
<evidence type="ECO:0000313" key="14">
    <source>
        <dbReference type="EMBL" id="SOH94529.1"/>
    </source>
</evidence>
<proteinExistence type="inferred from homology"/>
<dbReference type="OrthoDB" id="7691811at2"/>
<dbReference type="GO" id="GO:0043952">
    <property type="term" value="P:protein transport by the Sec complex"/>
    <property type="evidence" value="ECO:0007669"/>
    <property type="project" value="TreeGrafter"/>
</dbReference>
<evidence type="ECO:0000256" key="7">
    <source>
        <dbReference type="ARBA" id="ARBA00022927"/>
    </source>
</evidence>
<sequence length="125" mass="12355">MQNVLLIILLLLALALIIVVLMQRSEGGGLGVGGGGGGAGGNGLMSGRGAATALSKVTWIIAAGFLSLCIALTIIAARESGNSSVLDRLGTDVEEVEIDPTLPAGLQGDLLPPTSGGLELPPAAE</sequence>
<evidence type="ECO:0000256" key="2">
    <source>
        <dbReference type="ARBA" id="ARBA00008445"/>
    </source>
</evidence>